<evidence type="ECO:0000313" key="2">
    <source>
        <dbReference type="Proteomes" id="UP000295558"/>
    </source>
</evidence>
<evidence type="ECO:0008006" key="3">
    <source>
        <dbReference type="Google" id="ProtNLM"/>
    </source>
</evidence>
<dbReference type="Gene3D" id="2.60.120.10">
    <property type="entry name" value="Jelly Rolls"/>
    <property type="match status" value="1"/>
</dbReference>
<gene>
    <name evidence="1" type="ORF">DFP96_10787</name>
</gene>
<dbReference type="InterPro" id="IPR014710">
    <property type="entry name" value="RmlC-like_jellyroll"/>
</dbReference>
<dbReference type="Proteomes" id="UP000295558">
    <property type="component" value="Unassembled WGS sequence"/>
</dbReference>
<dbReference type="AlphaFoldDB" id="A0A4R6ZJY1"/>
<name>A0A4R6ZJY1_9LIST</name>
<dbReference type="RefSeq" id="WP_133620711.1">
    <property type="nucleotide sequence ID" value="NZ_JAARQJ010000007.1"/>
</dbReference>
<protein>
    <recommendedName>
        <fullName evidence="3">CRP-like cAMP-binding protein</fullName>
    </recommendedName>
</protein>
<dbReference type="EMBL" id="SNZK01000007">
    <property type="protein sequence ID" value="TDR52650.1"/>
    <property type="molecule type" value="Genomic_DNA"/>
</dbReference>
<evidence type="ECO:0000313" key="1">
    <source>
        <dbReference type="EMBL" id="TDR52650.1"/>
    </source>
</evidence>
<proteinExistence type="predicted"/>
<keyword evidence="2" id="KW-1185">Reference proteome</keyword>
<accession>A0A4R6ZJY1</accession>
<organism evidence="1 2">
    <name type="scientific">Listeria rocourtiae</name>
    <dbReference type="NCBI Taxonomy" id="647910"/>
    <lineage>
        <taxon>Bacteria</taxon>
        <taxon>Bacillati</taxon>
        <taxon>Bacillota</taxon>
        <taxon>Bacilli</taxon>
        <taxon>Bacillales</taxon>
        <taxon>Listeriaceae</taxon>
        <taxon>Listeria</taxon>
    </lineage>
</organism>
<reference evidence="1 2" key="1">
    <citation type="submission" date="2019-03" db="EMBL/GenBank/DDBJ databases">
        <title>Genomic Encyclopedia of Type Strains, Phase III (KMG-III): the genomes of soil and plant-associated and newly described type strains.</title>
        <authorList>
            <person name="Whitman W."/>
        </authorList>
    </citation>
    <scope>NUCLEOTIDE SEQUENCE [LARGE SCALE GENOMIC DNA]</scope>
    <source>
        <strain evidence="1 2">CECT 7972</strain>
    </source>
</reference>
<sequence>MNFFEFQYYFEENSIMFDLMRTKMASNSISLKQNEKCILSDEHLYFLEKGVLLLKQGFYKERACHTLLLEPGFIQCKTTSSVVSIRSLENTELLVFDIVELFDQLEKEMILSNFVWYLAKQINLDFQNTYRIIKLTNKKSILSILSDIKASLLENEEKIMPSWVNVKLLALLCSCSIASVKNNLKSLEEEKIIQMKDDYIVMT</sequence>
<comment type="caution">
    <text evidence="1">The sequence shown here is derived from an EMBL/GenBank/DDBJ whole genome shotgun (WGS) entry which is preliminary data.</text>
</comment>